<gene>
    <name evidence="9" type="ORF">NVIE_024150</name>
</gene>
<dbReference type="GO" id="GO:0012505">
    <property type="term" value="C:endomembrane system"/>
    <property type="evidence" value="ECO:0007669"/>
    <property type="project" value="UniProtKB-SubCell"/>
</dbReference>
<evidence type="ECO:0000256" key="1">
    <source>
        <dbReference type="ARBA" id="ARBA00004308"/>
    </source>
</evidence>
<dbReference type="GO" id="GO:0042626">
    <property type="term" value="F:ATPase-coupled transmembrane transporter activity"/>
    <property type="evidence" value="ECO:0007669"/>
    <property type="project" value="InterPro"/>
</dbReference>
<keyword evidence="7" id="KW-0732">Signal</keyword>
<organism evidence="9 10">
    <name type="scientific">Nitrososphaera viennensis EN76</name>
    <dbReference type="NCBI Taxonomy" id="926571"/>
    <lineage>
        <taxon>Archaea</taxon>
        <taxon>Nitrososphaerota</taxon>
        <taxon>Nitrososphaeria</taxon>
        <taxon>Nitrososphaerales</taxon>
        <taxon>Nitrososphaeraceae</taxon>
        <taxon>Nitrososphaera</taxon>
    </lineage>
</organism>
<evidence type="ECO:0000256" key="7">
    <source>
        <dbReference type="ARBA" id="ARBA00022729"/>
    </source>
</evidence>
<evidence type="ECO:0000256" key="8">
    <source>
        <dbReference type="ARBA" id="ARBA00023136"/>
    </source>
</evidence>
<dbReference type="STRING" id="926571.NVIE_024150"/>
<protein>
    <submittedName>
        <fullName evidence="9">ABC uptake transporter, substrate-binding protein</fullName>
    </submittedName>
</protein>
<dbReference type="GO" id="GO:0016020">
    <property type="term" value="C:membrane"/>
    <property type="evidence" value="ECO:0007669"/>
    <property type="project" value="InterPro"/>
</dbReference>
<dbReference type="Pfam" id="PF13379">
    <property type="entry name" value="NMT1_2"/>
    <property type="match status" value="1"/>
</dbReference>
<comment type="subcellular location">
    <subcellularLocation>
        <location evidence="1">Endomembrane system</location>
    </subcellularLocation>
    <subcellularLocation>
        <location evidence="2">Periplasm</location>
    </subcellularLocation>
</comment>
<accession>A0A060HND3</accession>
<dbReference type="CDD" id="cd13553">
    <property type="entry name" value="PBP2_NrtA_CpmA_like"/>
    <property type="match status" value="1"/>
</dbReference>
<dbReference type="PANTHER" id="PTHR30024">
    <property type="entry name" value="ALIPHATIC SULFONATES-BINDING PROTEIN-RELATED"/>
    <property type="match status" value="1"/>
</dbReference>
<dbReference type="GO" id="GO:0042597">
    <property type="term" value="C:periplasmic space"/>
    <property type="evidence" value="ECO:0007669"/>
    <property type="project" value="UniProtKB-SubCell"/>
</dbReference>
<evidence type="ECO:0000256" key="2">
    <source>
        <dbReference type="ARBA" id="ARBA00004418"/>
    </source>
</evidence>
<comment type="similarity">
    <text evidence="3">Belongs to the bacterial solute-binding protein SsuA/TauA family.</text>
</comment>
<dbReference type="EMBL" id="CP007536">
    <property type="protein sequence ID" value="AIC16680.1"/>
    <property type="molecule type" value="Genomic_DNA"/>
</dbReference>
<dbReference type="PANTHER" id="PTHR30024:SF47">
    <property type="entry name" value="TAURINE-BINDING PERIPLASMIC PROTEIN"/>
    <property type="match status" value="1"/>
</dbReference>
<dbReference type="InterPro" id="IPR010067">
    <property type="entry name" value="ABC_SsuA_sub-bd"/>
</dbReference>
<proteinExistence type="inferred from homology"/>
<dbReference type="HOGENOM" id="CLU_028871_10_0_2"/>
<dbReference type="GeneID" id="74947656"/>
<dbReference type="AlphaFoldDB" id="A0A060HND3"/>
<evidence type="ECO:0000313" key="10">
    <source>
        <dbReference type="Proteomes" id="UP000027093"/>
    </source>
</evidence>
<evidence type="ECO:0000256" key="3">
    <source>
        <dbReference type="ARBA" id="ARBA00010742"/>
    </source>
</evidence>
<dbReference type="KEGG" id="nvn:NVIE_024150"/>
<name>A0A060HND3_9ARCH</name>
<keyword evidence="5" id="KW-1003">Cell membrane</keyword>
<dbReference type="Gene3D" id="3.40.190.10">
    <property type="entry name" value="Periplasmic binding protein-like II"/>
    <property type="match status" value="2"/>
</dbReference>
<dbReference type="Proteomes" id="UP000027093">
    <property type="component" value="Chromosome"/>
</dbReference>
<evidence type="ECO:0000313" key="9">
    <source>
        <dbReference type="EMBL" id="AIC16680.1"/>
    </source>
</evidence>
<evidence type="ECO:0000256" key="6">
    <source>
        <dbReference type="ARBA" id="ARBA00022519"/>
    </source>
</evidence>
<dbReference type="OrthoDB" id="10037at2157"/>
<keyword evidence="6" id="KW-0997">Cell inner membrane</keyword>
<keyword evidence="8" id="KW-0472">Membrane</keyword>
<evidence type="ECO:0000256" key="4">
    <source>
        <dbReference type="ARBA" id="ARBA00022448"/>
    </source>
</evidence>
<dbReference type="NCBIfam" id="TIGR01728">
    <property type="entry name" value="SsuA_fam"/>
    <property type="match status" value="1"/>
</dbReference>
<evidence type="ECO:0000256" key="5">
    <source>
        <dbReference type="ARBA" id="ARBA00022475"/>
    </source>
</evidence>
<dbReference type="SUPFAM" id="SSF53850">
    <property type="entry name" value="Periplasmic binding protein-like II"/>
    <property type="match status" value="1"/>
</dbReference>
<keyword evidence="10" id="KW-1185">Reference proteome</keyword>
<dbReference type="RefSeq" id="WP_075055392.1">
    <property type="nucleotide sequence ID" value="NZ_CP007536.1"/>
</dbReference>
<dbReference type="InterPro" id="IPR044527">
    <property type="entry name" value="NrtA/CpmA_ABC-bd_dom"/>
</dbReference>
<keyword evidence="4" id="KW-0813">Transport</keyword>
<sequence length="364" mass="38962">MNNKIKFGIAAAIIVAVIATSVPLVLGSQAAKSDSAQGQAAASQQQQQQESKVLRIGYFPNINHAQAVIGLGNGDFQKALGSNVEVKTQVFNAGPSAIEALFAKQVDITYIGPNPAINGYVKSDGQGLRIVSGAASGGAVFVVRNDSGINSPADFAGKKFASPQLGNTQDVALRKYLLENGYKTKENGGNVEVIPAANADILALFLKKEIDGAWVPEPWGAKLVKEGGGRIFLDERDRWPGGQFVTAHIIVSTDYLKNNPDVVKKVIAANVDETKWINDHPDEALKVYNAELKKLTGKTIPEDEYKAGTSRLTLTYDPVKDSLFQSASDAHDIGFLKENPDLSGIYDLTLLNEVLGEKGLQQIS</sequence>
<reference evidence="9 10" key="1">
    <citation type="journal article" date="2014" name="Int. J. Syst. Evol. Microbiol.">
        <title>Nitrososphaera viennensis gen. nov., sp. nov., an aerobic and mesophilic, ammonia-oxidizing archaeon from soil and a member of the archaeal phylum Thaumarchaeota.</title>
        <authorList>
            <person name="Stieglmeier M."/>
            <person name="Klingl A."/>
            <person name="Alves R.J."/>
            <person name="Rittmann S.K."/>
            <person name="Melcher M."/>
            <person name="Leisch N."/>
            <person name="Schleper C."/>
        </authorList>
    </citation>
    <scope>NUCLEOTIDE SEQUENCE [LARGE SCALE GENOMIC DNA]</scope>
    <source>
        <strain evidence="9">EN76</strain>
    </source>
</reference>